<dbReference type="Pfam" id="PF12672">
    <property type="entry name" value="DUF3793"/>
    <property type="match status" value="1"/>
</dbReference>
<evidence type="ECO:0000313" key="1">
    <source>
        <dbReference type="EMBL" id="OUP58407.1"/>
    </source>
</evidence>
<dbReference type="Proteomes" id="UP000195326">
    <property type="component" value="Unassembled WGS sequence"/>
</dbReference>
<evidence type="ECO:0008006" key="3">
    <source>
        <dbReference type="Google" id="ProtNLM"/>
    </source>
</evidence>
<gene>
    <name evidence="1" type="ORF">B5F15_07380</name>
</gene>
<reference evidence="2" key="1">
    <citation type="submission" date="2017-04" db="EMBL/GenBank/DDBJ databases">
        <title>Function of individual gut microbiota members based on whole genome sequencing of pure cultures obtained from chicken caecum.</title>
        <authorList>
            <person name="Medvecky M."/>
            <person name="Cejkova D."/>
            <person name="Polansky O."/>
            <person name="Karasova D."/>
            <person name="Kubasova T."/>
            <person name="Cizek A."/>
            <person name="Rychlik I."/>
        </authorList>
    </citation>
    <scope>NUCLEOTIDE SEQUENCE [LARGE SCALE GENOMIC DNA]</scope>
    <source>
        <strain evidence="2">An179</strain>
    </source>
</reference>
<dbReference type="AlphaFoldDB" id="A0A1Y4LP09"/>
<accession>A0A1Y4LP09</accession>
<dbReference type="RefSeq" id="WP_087414928.1">
    <property type="nucleotide sequence ID" value="NZ_NFKL01000009.1"/>
</dbReference>
<protein>
    <recommendedName>
        <fullName evidence="3">Cell surface protein</fullName>
    </recommendedName>
</protein>
<evidence type="ECO:0000313" key="2">
    <source>
        <dbReference type="Proteomes" id="UP000195326"/>
    </source>
</evidence>
<comment type="caution">
    <text evidence="1">The sequence shown here is derived from an EMBL/GenBank/DDBJ whole genome shotgun (WGS) entry which is preliminary data.</text>
</comment>
<dbReference type="InterPro" id="IPR024523">
    <property type="entry name" value="DUF3793"/>
</dbReference>
<proteinExistence type="predicted"/>
<name>A0A1Y4LP09_9FIRM</name>
<sequence length="183" mass="20874">MSEDLLIRHCSPTLAGIKTGNLFSCACPSRKDLTRDLCRLNKKLVPKGIRVLPLRVRKGRALIYAYRPNALESDLTDYRARALLLKYGYVPENPNGCVVHLIHRLRSEGEFPHEIGLFLSYPPEDVLGFICNRACNHKCVGCWKVYGDEQAARNLFEKYEMCSKIYSRQWQQGKSIEQLTVAG</sequence>
<organism evidence="1 2">
    <name type="scientific">Butyricicoccus pullicaecorum</name>
    <dbReference type="NCBI Taxonomy" id="501571"/>
    <lineage>
        <taxon>Bacteria</taxon>
        <taxon>Bacillati</taxon>
        <taxon>Bacillota</taxon>
        <taxon>Clostridia</taxon>
        <taxon>Eubacteriales</taxon>
        <taxon>Butyricicoccaceae</taxon>
        <taxon>Butyricicoccus</taxon>
    </lineage>
</organism>
<dbReference type="EMBL" id="NFKL01000009">
    <property type="protein sequence ID" value="OUP58407.1"/>
    <property type="molecule type" value="Genomic_DNA"/>
</dbReference>